<keyword evidence="1" id="KW-0456">Lyase</keyword>
<dbReference type="RefSeq" id="WP_344417538.1">
    <property type="nucleotide sequence ID" value="NZ_BAAAQK010000009.1"/>
</dbReference>
<dbReference type="EMBL" id="BAAAQK010000009">
    <property type="protein sequence ID" value="GAA1850683.1"/>
    <property type="molecule type" value="Genomic_DNA"/>
</dbReference>
<dbReference type="Pfam" id="PF13714">
    <property type="entry name" value="PEP_mutase"/>
    <property type="match status" value="1"/>
</dbReference>
<proteinExistence type="predicted"/>
<dbReference type="InterPro" id="IPR015813">
    <property type="entry name" value="Pyrv/PenolPyrv_kinase-like_dom"/>
</dbReference>
<name>A0ABN2N639_9PSEU</name>
<dbReference type="GO" id="GO:0016829">
    <property type="term" value="F:lyase activity"/>
    <property type="evidence" value="ECO:0007669"/>
    <property type="project" value="UniProtKB-KW"/>
</dbReference>
<organism evidence="1 2">
    <name type="scientific">Pseudonocardia ailaonensis</name>
    <dbReference type="NCBI Taxonomy" id="367279"/>
    <lineage>
        <taxon>Bacteria</taxon>
        <taxon>Bacillati</taxon>
        <taxon>Actinomycetota</taxon>
        <taxon>Actinomycetes</taxon>
        <taxon>Pseudonocardiales</taxon>
        <taxon>Pseudonocardiaceae</taxon>
        <taxon>Pseudonocardia</taxon>
    </lineage>
</organism>
<protein>
    <submittedName>
        <fullName evidence="1">Isocitrate lyase/PEP mutase family protein</fullName>
    </submittedName>
</protein>
<gene>
    <name evidence="1" type="ORF">GCM10009836_33240</name>
</gene>
<sequence>MTAIREKFRARVGEPGLIIAPGAADVLTAKLVEQLGFEAVYVGGYGIASVAHGLPDTGLVPVTELIAHAGAIAGAVDLPVIADLDDGGGTPIRIRHHVRLLERAGIAAFHLEDLDLGGGKHLGTDERLRPLEAAVANVQAAVDARSDEDLLVIGRTDALAAGRGLDEAIDRLGAYAEAGADLVFAAALHPSDVARVAAAVDRPLLNTFIPDAAAPDQLDTSERDGARIVVHSSSAFRVAYEAVRGLLVELKAERTDRSLGSWDTVRAQIDDTIGARAWRRYLP</sequence>
<dbReference type="InterPro" id="IPR040442">
    <property type="entry name" value="Pyrv_kinase-like_dom_sf"/>
</dbReference>
<keyword evidence="2" id="KW-1185">Reference proteome</keyword>
<dbReference type="SUPFAM" id="SSF51621">
    <property type="entry name" value="Phosphoenolpyruvate/pyruvate domain"/>
    <property type="match status" value="1"/>
</dbReference>
<reference evidence="1 2" key="1">
    <citation type="journal article" date="2019" name="Int. J. Syst. Evol. Microbiol.">
        <title>The Global Catalogue of Microorganisms (GCM) 10K type strain sequencing project: providing services to taxonomists for standard genome sequencing and annotation.</title>
        <authorList>
            <consortium name="The Broad Institute Genomics Platform"/>
            <consortium name="The Broad Institute Genome Sequencing Center for Infectious Disease"/>
            <person name="Wu L."/>
            <person name="Ma J."/>
        </authorList>
    </citation>
    <scope>NUCLEOTIDE SEQUENCE [LARGE SCALE GENOMIC DNA]</scope>
    <source>
        <strain evidence="1 2">JCM 16009</strain>
    </source>
</reference>
<dbReference type="CDD" id="cd00377">
    <property type="entry name" value="ICL_PEPM"/>
    <property type="match status" value="1"/>
</dbReference>
<dbReference type="InterPro" id="IPR039556">
    <property type="entry name" value="ICL/PEPM"/>
</dbReference>
<dbReference type="PANTHER" id="PTHR42905:SF5">
    <property type="entry name" value="CARBOXYVINYL-CARBOXYPHOSPHONATE PHOSPHORYLMUTASE, CHLOROPLASTIC"/>
    <property type="match status" value="1"/>
</dbReference>
<accession>A0ABN2N639</accession>
<dbReference type="Gene3D" id="3.20.20.60">
    <property type="entry name" value="Phosphoenolpyruvate-binding domains"/>
    <property type="match status" value="1"/>
</dbReference>
<evidence type="ECO:0000313" key="1">
    <source>
        <dbReference type="EMBL" id="GAA1850683.1"/>
    </source>
</evidence>
<comment type="caution">
    <text evidence="1">The sequence shown here is derived from an EMBL/GenBank/DDBJ whole genome shotgun (WGS) entry which is preliminary data.</text>
</comment>
<dbReference type="Proteomes" id="UP001500449">
    <property type="component" value="Unassembled WGS sequence"/>
</dbReference>
<evidence type="ECO:0000313" key="2">
    <source>
        <dbReference type="Proteomes" id="UP001500449"/>
    </source>
</evidence>
<dbReference type="PANTHER" id="PTHR42905">
    <property type="entry name" value="PHOSPHOENOLPYRUVATE CARBOXYLASE"/>
    <property type="match status" value="1"/>
</dbReference>